<dbReference type="InterPro" id="IPR045528">
    <property type="entry name" value="DO-GTPase2"/>
</dbReference>
<dbReference type="EMBL" id="FOGD01000013">
    <property type="protein sequence ID" value="SER73473.1"/>
    <property type="molecule type" value="Genomic_DNA"/>
</dbReference>
<keyword evidence="3" id="KW-1185">Reference proteome</keyword>
<dbReference type="STRING" id="180197.SAMN02982919_02913"/>
<dbReference type="InterPro" id="IPR027417">
    <property type="entry name" value="P-loop_NTPase"/>
</dbReference>
<evidence type="ECO:0000313" key="3">
    <source>
        <dbReference type="Proteomes" id="UP000199766"/>
    </source>
</evidence>
<dbReference type="Proteomes" id="UP000199766">
    <property type="component" value="Unassembled WGS sequence"/>
</dbReference>
<reference evidence="2 3" key="1">
    <citation type="submission" date="2016-10" db="EMBL/GenBank/DDBJ databases">
        <authorList>
            <person name="de Groot N.N."/>
        </authorList>
    </citation>
    <scope>NUCLEOTIDE SEQUENCE [LARGE SCALE GENOMIC DNA]</scope>
    <source>
        <strain evidence="2 3">ATCC 35958</strain>
    </source>
</reference>
<dbReference type="OrthoDB" id="9131954at2"/>
<dbReference type="Pfam" id="PF19993">
    <property type="entry name" value="DO-GTPase2"/>
    <property type="match status" value="1"/>
</dbReference>
<dbReference type="AlphaFoldDB" id="A0A1H9RN26"/>
<organism evidence="2 3">
    <name type="scientific">Giesbergeria anulus</name>
    <dbReference type="NCBI Taxonomy" id="180197"/>
    <lineage>
        <taxon>Bacteria</taxon>
        <taxon>Pseudomonadati</taxon>
        <taxon>Pseudomonadota</taxon>
        <taxon>Betaproteobacteria</taxon>
        <taxon>Burkholderiales</taxon>
        <taxon>Comamonadaceae</taxon>
        <taxon>Giesbergeria</taxon>
    </lineage>
</organism>
<protein>
    <recommendedName>
        <fullName evidence="1">Double-GTPase 2 domain-containing protein</fullName>
    </recommendedName>
</protein>
<evidence type="ECO:0000313" key="2">
    <source>
        <dbReference type="EMBL" id="SER73473.1"/>
    </source>
</evidence>
<sequence length="338" mass="37154">MAETELVCANRECRIAQSGRCIEGHDDLAKCLYYGKEPEEGDQDEADDDQEVIAPFNGVYLPDALPLESRRADRVFASLLSRMIGVIGVHDSGKTSVIAGLFDLFQMGPVANIIFAGSSTLHGLEIICHDARAASERDEPHSERTKRGEVRFYHFDVLRDGLLQSLLIADRSGEEYEEVADLAANATTMFELRRADVITVLVDGRRLASSRDRADVMGAIPLIIQGMVENGAFSRKPNLAIVLTKDDAVQASPRKDQVQRDFLAIIDGIRDAFASHFGEIGSFVTSASPKDANVVRGAGLAEMLEFWMKPGAEAQGIRQRYYSGRVFDGLMIEEAKRG</sequence>
<dbReference type="Gene3D" id="3.40.50.300">
    <property type="entry name" value="P-loop containing nucleotide triphosphate hydrolases"/>
    <property type="match status" value="1"/>
</dbReference>
<dbReference type="RefSeq" id="WP_091458868.1">
    <property type="nucleotide sequence ID" value="NZ_FOGD01000013.1"/>
</dbReference>
<dbReference type="SUPFAM" id="SSF52540">
    <property type="entry name" value="P-loop containing nucleoside triphosphate hydrolases"/>
    <property type="match status" value="1"/>
</dbReference>
<name>A0A1H9RN26_9BURK</name>
<feature type="domain" description="Double-GTPase 2" evidence="1">
    <location>
        <begin position="82"/>
        <end position="308"/>
    </location>
</feature>
<proteinExistence type="predicted"/>
<accession>A0A1H9RN26</accession>
<evidence type="ECO:0000259" key="1">
    <source>
        <dbReference type="Pfam" id="PF19993"/>
    </source>
</evidence>
<gene>
    <name evidence="2" type="ORF">SAMN02982919_02913</name>
</gene>